<accession>A0AA35VF01</accession>
<gene>
    <name evidence="1" type="ORF">LSALG_LOCUS2418</name>
</gene>
<reference evidence="1" key="1">
    <citation type="submission" date="2023-04" db="EMBL/GenBank/DDBJ databases">
        <authorList>
            <person name="Vijverberg K."/>
            <person name="Xiong W."/>
            <person name="Schranz E."/>
        </authorList>
    </citation>
    <scope>NUCLEOTIDE SEQUENCE</scope>
</reference>
<dbReference type="EMBL" id="OX465086">
    <property type="protein sequence ID" value="CAI9261637.1"/>
    <property type="molecule type" value="Genomic_DNA"/>
</dbReference>
<dbReference type="Proteomes" id="UP001177003">
    <property type="component" value="Chromosome 0"/>
</dbReference>
<sequence length="133" mass="14753">MHSLPIQEGEKELVSEFVLRDESSNEEVLEVENLEPLALGDEKDEDLQKRSDEVEIGKKIKTKLNGDAFRATQSMFPPILALRIAQIDVGPLTRKPKDLPKGPLVPHSSAFIITESGQQIIFGMSETAQDKGK</sequence>
<proteinExistence type="predicted"/>
<protein>
    <submittedName>
        <fullName evidence="1">Uncharacterized protein</fullName>
    </submittedName>
</protein>
<dbReference type="AlphaFoldDB" id="A0AA35VF01"/>
<name>A0AA35VF01_LACSI</name>
<organism evidence="1 2">
    <name type="scientific">Lactuca saligna</name>
    <name type="common">Willowleaf lettuce</name>
    <dbReference type="NCBI Taxonomy" id="75948"/>
    <lineage>
        <taxon>Eukaryota</taxon>
        <taxon>Viridiplantae</taxon>
        <taxon>Streptophyta</taxon>
        <taxon>Embryophyta</taxon>
        <taxon>Tracheophyta</taxon>
        <taxon>Spermatophyta</taxon>
        <taxon>Magnoliopsida</taxon>
        <taxon>eudicotyledons</taxon>
        <taxon>Gunneridae</taxon>
        <taxon>Pentapetalae</taxon>
        <taxon>asterids</taxon>
        <taxon>campanulids</taxon>
        <taxon>Asterales</taxon>
        <taxon>Asteraceae</taxon>
        <taxon>Cichorioideae</taxon>
        <taxon>Cichorieae</taxon>
        <taxon>Lactucinae</taxon>
        <taxon>Lactuca</taxon>
    </lineage>
</organism>
<keyword evidence="2" id="KW-1185">Reference proteome</keyword>
<evidence type="ECO:0000313" key="1">
    <source>
        <dbReference type="EMBL" id="CAI9261637.1"/>
    </source>
</evidence>
<evidence type="ECO:0000313" key="2">
    <source>
        <dbReference type="Proteomes" id="UP001177003"/>
    </source>
</evidence>